<keyword evidence="4" id="KW-1185">Reference proteome</keyword>
<accession>A0A1J7J7Z1</accession>
<evidence type="ECO:0000313" key="4">
    <source>
        <dbReference type="Proteomes" id="UP000182658"/>
    </source>
</evidence>
<dbReference type="SUPFAM" id="SSF52540">
    <property type="entry name" value="P-loop containing nucleoside triphosphate hydrolases"/>
    <property type="match status" value="1"/>
</dbReference>
<dbReference type="EMBL" id="KV875093">
    <property type="protein sequence ID" value="OIW35573.1"/>
    <property type="molecule type" value="Genomic_DNA"/>
</dbReference>
<dbReference type="OrthoDB" id="194358at2759"/>
<dbReference type="InterPro" id="IPR056884">
    <property type="entry name" value="NPHP3-like_N"/>
</dbReference>
<organism evidence="3 4">
    <name type="scientific">Coniochaeta ligniaria NRRL 30616</name>
    <dbReference type="NCBI Taxonomy" id="1408157"/>
    <lineage>
        <taxon>Eukaryota</taxon>
        <taxon>Fungi</taxon>
        <taxon>Dikarya</taxon>
        <taxon>Ascomycota</taxon>
        <taxon>Pezizomycotina</taxon>
        <taxon>Sordariomycetes</taxon>
        <taxon>Sordariomycetidae</taxon>
        <taxon>Coniochaetales</taxon>
        <taxon>Coniochaetaceae</taxon>
        <taxon>Coniochaeta</taxon>
    </lineage>
</organism>
<dbReference type="Pfam" id="PF24883">
    <property type="entry name" value="NPHP3_N"/>
    <property type="match status" value="2"/>
</dbReference>
<dbReference type="Gene3D" id="3.40.50.300">
    <property type="entry name" value="P-loop containing nucleotide triphosphate hydrolases"/>
    <property type="match status" value="1"/>
</dbReference>
<dbReference type="PANTHER" id="PTHR10039">
    <property type="entry name" value="AMELOGENIN"/>
    <property type="match status" value="1"/>
</dbReference>
<proteinExistence type="predicted"/>
<keyword evidence="1" id="KW-0677">Repeat</keyword>
<protein>
    <recommendedName>
        <fullName evidence="2">Nephrocystin 3-like N-terminal domain-containing protein</fullName>
    </recommendedName>
</protein>
<gene>
    <name evidence="3" type="ORF">CONLIGDRAFT_690163</name>
</gene>
<dbReference type="InterPro" id="IPR027417">
    <property type="entry name" value="P-loop_NTPase"/>
</dbReference>
<evidence type="ECO:0000256" key="1">
    <source>
        <dbReference type="ARBA" id="ARBA00022737"/>
    </source>
</evidence>
<reference evidence="3 4" key="1">
    <citation type="submission" date="2016-10" db="EMBL/GenBank/DDBJ databases">
        <title>Draft genome sequence of Coniochaeta ligniaria NRRL30616, a lignocellulolytic fungus for bioabatement of inhibitors in plant biomass hydrolysates.</title>
        <authorList>
            <consortium name="DOE Joint Genome Institute"/>
            <person name="Jimenez D.J."/>
            <person name="Hector R.E."/>
            <person name="Riley R."/>
            <person name="Sun H."/>
            <person name="Grigoriev I.V."/>
            <person name="Van Elsas J.D."/>
            <person name="Nichols N.N."/>
        </authorList>
    </citation>
    <scope>NUCLEOTIDE SEQUENCE [LARGE SCALE GENOMIC DNA]</scope>
    <source>
        <strain evidence="3 4">NRRL 30616</strain>
    </source>
</reference>
<evidence type="ECO:0000313" key="3">
    <source>
        <dbReference type="EMBL" id="OIW35573.1"/>
    </source>
</evidence>
<dbReference type="Proteomes" id="UP000182658">
    <property type="component" value="Unassembled WGS sequence"/>
</dbReference>
<feature type="domain" description="Nephrocystin 3-like N-terminal" evidence="2">
    <location>
        <begin position="627"/>
        <end position="801"/>
    </location>
</feature>
<dbReference type="PANTHER" id="PTHR10039:SF5">
    <property type="entry name" value="NACHT DOMAIN-CONTAINING PROTEIN"/>
    <property type="match status" value="1"/>
</dbReference>
<sequence length="1425" mass="161488">MQPSIAGSQFGNGNRIHLGSINFQLPRGPHPNETDRFLAILCPRAVQNEISSIGSEYRASPVDAFCDWTITPDRGLRRWLEQDESRLLWIQDDTNSGHTLFMYRTFDALSNMRTTQGYQDSQPLVISYVFCRPTKHCSKCPTKHSSKCPTTALRVLIYQLIADNKTLFGQPFLTAFMKSYAAQIEDCPEELQFEKLSNIFMATVRDISQRLPRCRILLLVEGLDWCERDDLNDEESFRFMDLMGHAAAQVRGLRWIVSGVSSDRLRRELLGLESQYGGQRKCLTTTEIVTALGLDKSVQLLKRTSSLMRRTFNTAQTSPDNKGKDVSWFRYTKAGRLWLDASDGNHQAVWYEKGKGSSSAPSSLGVRIQELLSGKTEYGLATAYFSFPSVLAEREPSSNPLGLRLPIVAAIWSLFTQFASVACETEDAWSDLLVRMPTGLQSELRKLSLILEKPNHSTNQATPDEDNGCDMLEEWYRDISVVDHTYKMVLIELLVWVASKLSPKNPLLVLDGIELAQAGTYGQVLELIQAFSGPTAKPVRVLLCGNLDAMGIQEGDGRAINGLTALAKWVEFPGNAVNESTEYEGQSASFCLFLAHLLMNGVEFLEGLDFDDIHTRRDQVADAFSDTNQWLWRHNAFRSWISSAGLLWISGKAGSGKSVLAKTIQRHFSRESKAQAKPLFVCDWFYSARMQEVGMAHTSMLRAILYQIMSHHKEVYGAVQHRYRSYLTTDPSRCWTRESLETMLRDVAKSPLTPHTLAVIDALDESEDGTASSESRSELIDMLCDITREASGTMHLIVLSRPDPKIEKKLRRCHRILLHEQNRADIDAIIEAGLNDIRRAWIEVVGFVEGDVEVDETEITNDPTGDPGRHNVASGFIDPTATGSFTGIRVAHHSMGSVEVMPLPADAEDELNDIRTYLQENALGVVLWVSLVLQQLQQYIASDDGFTLGGLTDILHGLPKELDNLYSHIISRLGVLHNPRRLALAKTMLSWIIGASRWASLELHELHGAITLLPEGPQTASNETGRPRHDADSRRQFQIGGNWDLFCEIIYQHCGPLVEIQTVEQPVTAAAFSGQRRGKGRAGPMSTVQLLHQTARSFLEDKTRSGFLHIDTQEAGRWVVLEAYNILGFEEPLLDTPPRPRRNTEHWYMRNVIPVAYLRNYDHPWELAVDDYCRERPLRRLALRIVDQYLHADDWVLVSSFGLHTSHVDDTPDCFLVHWFVNIYHSEVGIHHYCLIRIFIKYCCWRGQTIVLEKAFDLVGQYSSRYTCDAVDWRTVTLAERVHAIAQRAMIQGAMDAIQAIEGAEVSDKFQSLKADLDELWSHYFNLSEITVIFEDWVGMQQWRWEKFQERSARYSLYRHTVPRTIAMGQMHDALYLTIKWLKDCQMSAMNMVNEAARTKVDRWLDVDPPRNPEAPIPVDYGQLH</sequence>
<evidence type="ECO:0000259" key="2">
    <source>
        <dbReference type="Pfam" id="PF24883"/>
    </source>
</evidence>
<name>A0A1J7J7Z1_9PEZI</name>
<dbReference type="InParanoid" id="A0A1J7J7Z1"/>
<feature type="domain" description="Nephrocystin 3-like N-terminal" evidence="2">
    <location>
        <begin position="66"/>
        <end position="245"/>
    </location>
</feature>